<evidence type="ECO:0000313" key="2">
    <source>
        <dbReference type="EMBL" id="SER08586.1"/>
    </source>
</evidence>
<evidence type="ECO:0000313" key="3">
    <source>
        <dbReference type="Proteomes" id="UP000199114"/>
    </source>
</evidence>
<organism evidence="2 3">
    <name type="scientific">Natrinema salaciae</name>
    <dbReference type="NCBI Taxonomy" id="1186196"/>
    <lineage>
        <taxon>Archaea</taxon>
        <taxon>Methanobacteriati</taxon>
        <taxon>Methanobacteriota</taxon>
        <taxon>Stenosarchaea group</taxon>
        <taxon>Halobacteria</taxon>
        <taxon>Halobacteriales</taxon>
        <taxon>Natrialbaceae</taxon>
        <taxon>Natrinema</taxon>
    </lineage>
</organism>
<gene>
    <name evidence="2" type="ORF">SAMN04489841_2906</name>
</gene>
<dbReference type="EMBL" id="FOFD01000004">
    <property type="protein sequence ID" value="SER08586.1"/>
    <property type="molecule type" value="Genomic_DNA"/>
</dbReference>
<reference evidence="3" key="1">
    <citation type="submission" date="2016-10" db="EMBL/GenBank/DDBJ databases">
        <authorList>
            <person name="Varghese N."/>
            <person name="Submissions S."/>
        </authorList>
    </citation>
    <scope>NUCLEOTIDE SEQUENCE [LARGE SCALE GENOMIC DNA]</scope>
    <source>
        <strain evidence="3">DSM 25055</strain>
    </source>
</reference>
<dbReference type="AlphaFoldDB" id="A0A1H9LAY8"/>
<dbReference type="STRING" id="1186196.SAMN04489841_2906"/>
<dbReference type="RefSeq" id="WP_090618460.1">
    <property type="nucleotide sequence ID" value="NZ_FOFD01000004.1"/>
</dbReference>
<keyword evidence="3" id="KW-1185">Reference proteome</keyword>
<dbReference type="InterPro" id="IPR055985">
    <property type="entry name" value="DUF7563"/>
</dbReference>
<name>A0A1H9LAY8_9EURY</name>
<feature type="region of interest" description="Disordered" evidence="1">
    <location>
        <begin position="56"/>
        <end position="79"/>
    </location>
</feature>
<dbReference type="Proteomes" id="UP000199114">
    <property type="component" value="Unassembled WGS sequence"/>
</dbReference>
<evidence type="ECO:0000256" key="1">
    <source>
        <dbReference type="SAM" id="MobiDB-lite"/>
    </source>
</evidence>
<evidence type="ECO:0008006" key="4">
    <source>
        <dbReference type="Google" id="ProtNLM"/>
    </source>
</evidence>
<proteinExistence type="predicted"/>
<accession>A0A1H9LAY8</accession>
<sequence>MVCVTVAPWPPVDNSTCTHCGAHVTDRFRRVFGDDDDRAHRCGDCDSYARLSRGSAAGIDVSIPDPETSAGRHGGEADA</sequence>
<protein>
    <recommendedName>
        <fullName evidence="4">Small CPxCG-related zinc finger protein</fullName>
    </recommendedName>
</protein>
<dbReference type="Pfam" id="PF24444">
    <property type="entry name" value="DUF7563"/>
    <property type="match status" value="1"/>
</dbReference>